<reference evidence="9" key="1">
    <citation type="submission" date="2022-11" db="EMBL/GenBank/DDBJ databases">
        <title>Centuries of genome instability and evolution in soft-shell clam transmissible cancer (bioRxiv).</title>
        <authorList>
            <person name="Hart S.F.M."/>
            <person name="Yonemitsu M.A."/>
            <person name="Giersch R.M."/>
            <person name="Beal B.F."/>
            <person name="Arriagada G."/>
            <person name="Davis B.W."/>
            <person name="Ostrander E.A."/>
            <person name="Goff S.P."/>
            <person name="Metzger M.J."/>
        </authorList>
    </citation>
    <scope>NUCLEOTIDE SEQUENCE</scope>
    <source>
        <strain evidence="9">MELC-2E11</strain>
        <tissue evidence="9">Siphon/mantle</tissue>
    </source>
</reference>
<evidence type="ECO:0000313" key="10">
    <source>
        <dbReference type="Proteomes" id="UP001164746"/>
    </source>
</evidence>
<evidence type="ECO:0000256" key="8">
    <source>
        <dbReference type="SAM" id="Coils"/>
    </source>
</evidence>
<dbReference type="EMBL" id="CP111017">
    <property type="protein sequence ID" value="WAR08173.1"/>
    <property type="molecule type" value="Genomic_DNA"/>
</dbReference>
<dbReference type="Pfam" id="PF05781">
    <property type="entry name" value="MRVI1"/>
    <property type="match status" value="1"/>
</dbReference>
<gene>
    <name evidence="9" type="ORF">MAR_018131</name>
</gene>
<keyword evidence="3" id="KW-0963">Cytoplasm</keyword>
<evidence type="ECO:0000256" key="5">
    <source>
        <dbReference type="ARBA" id="ARBA00022989"/>
    </source>
</evidence>
<evidence type="ECO:0000256" key="1">
    <source>
        <dbReference type="ARBA" id="ARBA00004167"/>
    </source>
</evidence>
<proteinExistence type="predicted"/>
<evidence type="ECO:0000256" key="7">
    <source>
        <dbReference type="ARBA" id="ARBA00023136"/>
    </source>
</evidence>
<evidence type="ECO:0000256" key="6">
    <source>
        <dbReference type="ARBA" id="ARBA00023054"/>
    </source>
</evidence>
<evidence type="ECO:0000313" key="9">
    <source>
        <dbReference type="EMBL" id="WAR08173.1"/>
    </source>
</evidence>
<comment type="subcellular location">
    <subcellularLocation>
        <location evidence="2">Cytoplasm</location>
    </subcellularLocation>
    <subcellularLocation>
        <location evidence="1">Membrane</location>
        <topology evidence="1">Single-pass membrane protein</topology>
    </subcellularLocation>
</comment>
<dbReference type="PANTHER" id="PTHR15352">
    <property type="entry name" value="LYMPHOID-RESTRICTED MEMBRANE PROTEIN, JAW1"/>
    <property type="match status" value="1"/>
</dbReference>
<evidence type="ECO:0000256" key="3">
    <source>
        <dbReference type="ARBA" id="ARBA00022490"/>
    </source>
</evidence>
<dbReference type="PANTHER" id="PTHR15352:SF1">
    <property type="entry name" value="KASH5-LIKE COILED-COIL DOMAIN-CONTAINING PROTEIN"/>
    <property type="match status" value="1"/>
</dbReference>
<dbReference type="InterPro" id="IPR008677">
    <property type="entry name" value="MRVI1"/>
</dbReference>
<feature type="coiled-coil region" evidence="8">
    <location>
        <begin position="22"/>
        <end position="67"/>
    </location>
</feature>
<protein>
    <submittedName>
        <fullName evidence="9">IRAG2-like protein</fullName>
    </submittedName>
</protein>
<keyword evidence="4" id="KW-0812">Transmembrane</keyword>
<keyword evidence="7" id="KW-0472">Membrane</keyword>
<accession>A0ABY7EDT6</accession>
<keyword evidence="5" id="KW-1133">Transmembrane helix</keyword>
<organism evidence="9 10">
    <name type="scientific">Mya arenaria</name>
    <name type="common">Soft-shell clam</name>
    <dbReference type="NCBI Taxonomy" id="6604"/>
    <lineage>
        <taxon>Eukaryota</taxon>
        <taxon>Metazoa</taxon>
        <taxon>Spiralia</taxon>
        <taxon>Lophotrochozoa</taxon>
        <taxon>Mollusca</taxon>
        <taxon>Bivalvia</taxon>
        <taxon>Autobranchia</taxon>
        <taxon>Heteroconchia</taxon>
        <taxon>Euheterodonta</taxon>
        <taxon>Imparidentia</taxon>
        <taxon>Neoheterodontei</taxon>
        <taxon>Myida</taxon>
        <taxon>Myoidea</taxon>
        <taxon>Myidae</taxon>
        <taxon>Mya</taxon>
    </lineage>
</organism>
<evidence type="ECO:0000256" key="4">
    <source>
        <dbReference type="ARBA" id="ARBA00022692"/>
    </source>
</evidence>
<keyword evidence="6 8" id="KW-0175">Coiled coil</keyword>
<name>A0ABY7EDT6_MYAAR</name>
<sequence length="215" mass="23906">MTGKMSFANVVIQAVRASKSSEELSEQEIETLEKRLEIQERSRDIAEQNVDKELKGLRNNLDKLNQVCTDPEVREVLASIQTHINILEKSTARVSSRAEVFGAIQQEKRMSKAVDIMVHHVENIRRVHEREHAELEEARTVVPLPQPQWTSQGASRRRVSEIALPKVLGGTGAATLHPSASMDARSRFQAAVAHTSMKSAVANTLRKASLEKQGA</sequence>
<keyword evidence="10" id="KW-1185">Reference proteome</keyword>
<evidence type="ECO:0000256" key="2">
    <source>
        <dbReference type="ARBA" id="ARBA00004496"/>
    </source>
</evidence>
<dbReference type="Proteomes" id="UP001164746">
    <property type="component" value="Chromosome 6"/>
</dbReference>